<evidence type="ECO:0000313" key="1">
    <source>
        <dbReference type="EMBL" id="MCU4395839.1"/>
    </source>
</evidence>
<proteinExistence type="predicted"/>
<dbReference type="RefSeq" id="WP_262578438.1">
    <property type="nucleotide sequence ID" value="NZ_JAHPRE010000006.1"/>
</dbReference>
<protein>
    <submittedName>
        <fullName evidence="1">Uncharacterized protein</fullName>
    </submittedName>
</protein>
<comment type="caution">
    <text evidence="1">The sequence shown here is derived from an EMBL/GenBank/DDBJ whole genome shotgun (WGS) entry which is preliminary data.</text>
</comment>
<sequence length="184" mass="21321">MSQFTLEEWLQLVADLKSSQTKFNLGTASPIFHVQEEKKVYGLNSEYSDKSCWIDGEEGTEFDTALDYFNELDAEDKHALNALAIDAHSELFTDLDACDQSDVLKNFSNDNDLHLYKTNFKVEWFDVGVFLTHQEADWFIKRKQHDYGKLRVYVKSLYWAPQHKRLIQAILNGEIKYVVKGAAQ</sequence>
<evidence type="ECO:0000313" key="2">
    <source>
        <dbReference type="Proteomes" id="UP001208534"/>
    </source>
</evidence>
<organism evidence="1 2">
    <name type="scientific">Acinetobacter junii</name>
    <dbReference type="NCBI Taxonomy" id="40215"/>
    <lineage>
        <taxon>Bacteria</taxon>
        <taxon>Pseudomonadati</taxon>
        <taxon>Pseudomonadota</taxon>
        <taxon>Gammaproteobacteria</taxon>
        <taxon>Moraxellales</taxon>
        <taxon>Moraxellaceae</taxon>
        <taxon>Acinetobacter</taxon>
    </lineage>
</organism>
<dbReference type="AlphaFoldDB" id="A0AAW5R5A2"/>
<gene>
    <name evidence="1" type="ORF">KTH64_02390</name>
</gene>
<accession>A0AAW5R5A2</accession>
<dbReference type="EMBL" id="JAHPRE010000006">
    <property type="protein sequence ID" value="MCU4395839.1"/>
    <property type="molecule type" value="Genomic_DNA"/>
</dbReference>
<name>A0AAW5R5A2_ACIJU</name>
<reference evidence="1" key="1">
    <citation type="submission" date="2021-06" db="EMBL/GenBank/DDBJ databases">
        <title>Propagation of a rapidly emergent carbapenem-resistant Acinetobacter baumannii lineage by various extra-hospital transmission networks.</title>
        <authorList>
            <person name="Calix J."/>
        </authorList>
    </citation>
    <scope>NUCLEOTIDE SEQUENCE</scope>
    <source>
        <strain evidence="1">WU_MDCI_Aw63</strain>
    </source>
</reference>
<dbReference type="Proteomes" id="UP001208534">
    <property type="component" value="Unassembled WGS sequence"/>
</dbReference>